<dbReference type="AlphaFoldDB" id="A0A3Q2I4H8"/>
<dbReference type="GeneTree" id="ENSGT00530000064649"/>
<evidence type="ECO:0000256" key="7">
    <source>
        <dbReference type="ARBA" id="ARBA00023180"/>
    </source>
</evidence>
<evidence type="ECO:0000256" key="8">
    <source>
        <dbReference type="SAM" id="MobiDB-lite"/>
    </source>
</evidence>
<dbReference type="PaxDb" id="9796-ENSECAP00000040524"/>
<feature type="transmembrane region" description="Helical" evidence="9">
    <location>
        <begin position="77"/>
        <end position="96"/>
    </location>
</feature>
<feature type="signal peptide" evidence="10">
    <location>
        <begin position="1"/>
        <end position="29"/>
    </location>
</feature>
<keyword evidence="12" id="KW-1185">Reference proteome</keyword>
<organism evidence="11 12">
    <name type="scientific">Equus caballus</name>
    <name type="common">Horse</name>
    <dbReference type="NCBI Taxonomy" id="9796"/>
    <lineage>
        <taxon>Eukaryota</taxon>
        <taxon>Metazoa</taxon>
        <taxon>Chordata</taxon>
        <taxon>Craniata</taxon>
        <taxon>Vertebrata</taxon>
        <taxon>Euteleostomi</taxon>
        <taxon>Mammalia</taxon>
        <taxon>Eutheria</taxon>
        <taxon>Laurasiatheria</taxon>
        <taxon>Perissodactyla</taxon>
        <taxon>Equidae</taxon>
        <taxon>Equus</taxon>
    </lineage>
</organism>
<comment type="subcellular location">
    <subcellularLocation>
        <location evidence="1">Membrane</location>
        <topology evidence="1">Single-pass type I membrane protein</topology>
    </subcellularLocation>
</comment>
<proteinExistence type="inferred from homology"/>
<protein>
    <submittedName>
        <fullName evidence="11">Family with sequence similarity 174 member C</fullName>
    </submittedName>
</protein>
<dbReference type="FunCoup" id="A0A3Q2I4H8">
    <property type="interactions" value="105"/>
</dbReference>
<comment type="similarity">
    <text evidence="2">Belongs to the FAM174 family.</text>
</comment>
<name>A0A3Q2I4H8_HORSE</name>
<keyword evidence="3 9" id="KW-0812">Transmembrane</keyword>
<evidence type="ECO:0000313" key="12">
    <source>
        <dbReference type="Proteomes" id="UP000002281"/>
    </source>
</evidence>
<evidence type="ECO:0000256" key="6">
    <source>
        <dbReference type="ARBA" id="ARBA00023136"/>
    </source>
</evidence>
<accession>A0A3Q2I4H8</accession>
<feature type="compositionally biased region" description="Low complexity" evidence="8">
    <location>
        <begin position="277"/>
        <end position="288"/>
    </location>
</feature>
<feature type="chain" id="PRO_5040424434" evidence="10">
    <location>
        <begin position="30"/>
        <end position="334"/>
    </location>
</feature>
<keyword evidence="5 9" id="KW-1133">Transmembrane helix</keyword>
<feature type="region of interest" description="Disordered" evidence="8">
    <location>
        <begin position="264"/>
        <end position="288"/>
    </location>
</feature>
<evidence type="ECO:0000256" key="10">
    <source>
        <dbReference type="SAM" id="SignalP"/>
    </source>
</evidence>
<keyword evidence="7" id="KW-0325">Glycoprotein</keyword>
<dbReference type="PANTHER" id="PTHR28607">
    <property type="entry name" value="EXPRESSED PROTEIN"/>
    <property type="match status" value="1"/>
</dbReference>
<reference evidence="11 12" key="1">
    <citation type="journal article" date="2009" name="Science">
        <title>Genome sequence, comparative analysis, and population genetics of the domestic horse.</title>
        <authorList>
            <consortium name="Broad Institute Genome Sequencing Platform"/>
            <consortium name="Broad Institute Whole Genome Assembly Team"/>
            <person name="Wade C.M."/>
            <person name="Giulotto E."/>
            <person name="Sigurdsson S."/>
            <person name="Zoli M."/>
            <person name="Gnerre S."/>
            <person name="Imsland F."/>
            <person name="Lear T.L."/>
            <person name="Adelson D.L."/>
            <person name="Bailey E."/>
            <person name="Bellone R.R."/>
            <person name="Bloecker H."/>
            <person name="Distl O."/>
            <person name="Edgar R.C."/>
            <person name="Garber M."/>
            <person name="Leeb T."/>
            <person name="Mauceli E."/>
            <person name="MacLeod J.N."/>
            <person name="Penedo M.C.T."/>
            <person name="Raison J.M."/>
            <person name="Sharpe T."/>
            <person name="Vogel J."/>
            <person name="Andersson L."/>
            <person name="Antczak D.F."/>
            <person name="Biagi T."/>
            <person name="Binns M.M."/>
            <person name="Chowdhary B.P."/>
            <person name="Coleman S.J."/>
            <person name="Della Valle G."/>
            <person name="Fryc S."/>
            <person name="Guerin G."/>
            <person name="Hasegawa T."/>
            <person name="Hill E.W."/>
            <person name="Jurka J."/>
            <person name="Kiialainen A."/>
            <person name="Lindgren G."/>
            <person name="Liu J."/>
            <person name="Magnani E."/>
            <person name="Mickelson J.R."/>
            <person name="Murray J."/>
            <person name="Nergadze S.G."/>
            <person name="Onofrio R."/>
            <person name="Pedroni S."/>
            <person name="Piras M.F."/>
            <person name="Raudsepp T."/>
            <person name="Rocchi M."/>
            <person name="Roeed K.H."/>
            <person name="Ryder O.A."/>
            <person name="Searle S."/>
            <person name="Skow L."/>
            <person name="Swinburne J.E."/>
            <person name="Syvaenen A.C."/>
            <person name="Tozaki T."/>
            <person name="Valberg S.J."/>
            <person name="Vaudin M."/>
            <person name="White J.R."/>
            <person name="Zody M.C."/>
            <person name="Lander E.S."/>
            <person name="Lindblad-Toh K."/>
        </authorList>
    </citation>
    <scope>NUCLEOTIDE SEQUENCE [LARGE SCALE GENOMIC DNA]</scope>
    <source>
        <strain evidence="11 12">Thoroughbred</strain>
    </source>
</reference>
<evidence type="ECO:0000256" key="4">
    <source>
        <dbReference type="ARBA" id="ARBA00022729"/>
    </source>
</evidence>
<dbReference type="STRING" id="9796.ENSECAP00000040524"/>
<dbReference type="Ensembl" id="ENSECAT00000032745.3">
    <property type="protein sequence ID" value="ENSECAP00000040524.3"/>
    <property type="gene ID" value="ENSECAG00000039910.3"/>
</dbReference>
<evidence type="ECO:0000256" key="9">
    <source>
        <dbReference type="SAM" id="Phobius"/>
    </source>
</evidence>
<dbReference type="PANTHER" id="PTHR28607:SF2">
    <property type="entry name" value="PROTEIN FAM174C"/>
    <property type="match status" value="1"/>
</dbReference>
<dbReference type="InParanoid" id="A0A3Q2I4H8"/>
<evidence type="ECO:0000256" key="1">
    <source>
        <dbReference type="ARBA" id="ARBA00004479"/>
    </source>
</evidence>
<dbReference type="Bgee" id="ENSECAG00000039910">
    <property type="expression patterns" value="Expressed in epithelium of bronchus and 23 other cell types or tissues"/>
</dbReference>
<dbReference type="GO" id="GO:0005576">
    <property type="term" value="C:extracellular region"/>
    <property type="evidence" value="ECO:0000318"/>
    <property type="project" value="GO_Central"/>
</dbReference>
<reference evidence="11" key="3">
    <citation type="submission" date="2025-09" db="UniProtKB">
        <authorList>
            <consortium name="Ensembl"/>
        </authorList>
    </citation>
    <scope>IDENTIFICATION</scope>
    <source>
        <strain evidence="11">Thoroughbred</strain>
    </source>
</reference>
<evidence type="ECO:0000256" key="2">
    <source>
        <dbReference type="ARBA" id="ARBA00006986"/>
    </source>
</evidence>
<keyword evidence="4 10" id="KW-0732">Signal</keyword>
<evidence type="ECO:0000256" key="3">
    <source>
        <dbReference type="ARBA" id="ARBA00022692"/>
    </source>
</evidence>
<keyword evidence="6 9" id="KW-0472">Membrane</keyword>
<evidence type="ECO:0000313" key="11">
    <source>
        <dbReference type="Ensembl" id="ENSECAP00000040524.3"/>
    </source>
</evidence>
<reference evidence="11" key="2">
    <citation type="submission" date="2025-08" db="UniProtKB">
        <authorList>
            <consortium name="Ensembl"/>
        </authorList>
    </citation>
    <scope>IDENTIFICATION</scope>
    <source>
        <strain evidence="11">Thoroughbred</strain>
    </source>
</reference>
<dbReference type="GO" id="GO:0016020">
    <property type="term" value="C:membrane"/>
    <property type="evidence" value="ECO:0007669"/>
    <property type="project" value="UniProtKB-SubCell"/>
</dbReference>
<dbReference type="InterPro" id="IPR009565">
    <property type="entry name" value="FAM174-like"/>
</dbReference>
<sequence>MGPRVLPPPLLLLLLPAILLPALLCGAQGTTPRSSHPAYATLLPSPAVTNGSQPGAPHNGTHPRSPAAPGSPLLRSFYVLTGLSGLVALYFLIRAFRLKKPQRRRYGLLANTEESAEMASLDSDEETVFESRNLTWARSTLEVEEESGCCQGGGSGTAVRGPSPGKCTCGRGPPDTQPAKGEQGAVACPVCWGRRQEATGPAGGSDTTCGGVDAWVTQVAFPAALGEGQDAGSPPVPGAVADSFVGLAAPRQLVWDLPSLPEDASAPACTGPPEMAGRSQRGSGSPSQDSGRLAGLWLVLLALCCGDVAGLSRGLGGRGAEGLSGSTFPLGWGQ</sequence>
<dbReference type="Proteomes" id="UP000002281">
    <property type="component" value="Chromosome 7"/>
</dbReference>
<feature type="region of interest" description="Disordered" evidence="8">
    <location>
        <begin position="35"/>
        <end position="68"/>
    </location>
</feature>
<evidence type="ECO:0000256" key="5">
    <source>
        <dbReference type="ARBA" id="ARBA00022989"/>
    </source>
</evidence>
<dbReference type="Pfam" id="PF06679">
    <property type="entry name" value="DUF1180"/>
    <property type="match status" value="1"/>
</dbReference>